<dbReference type="Gene3D" id="2.30.30.30">
    <property type="match status" value="1"/>
</dbReference>
<proteinExistence type="inferred from homology"/>
<evidence type="ECO:0000256" key="1">
    <source>
        <dbReference type="ARBA" id="ARBA00006592"/>
    </source>
</evidence>
<dbReference type="RefSeq" id="XP_003062152.1">
    <property type="nucleotide sequence ID" value="XM_003062106.1"/>
</dbReference>
<dbReference type="OMA" id="KLCFVVD"/>
<evidence type="ECO:0000256" key="2">
    <source>
        <dbReference type="ARBA" id="ARBA00022980"/>
    </source>
</evidence>
<evidence type="ECO:0000313" key="5">
    <source>
        <dbReference type="EMBL" id="EEH53864.1"/>
    </source>
</evidence>
<keyword evidence="3" id="KW-0687">Ribonucleoprotein</keyword>
<dbReference type="OrthoDB" id="1875589at2759"/>
<keyword evidence="2" id="KW-0689">Ribosomal protein</keyword>
<dbReference type="GeneID" id="9687390"/>
<dbReference type="Pfam" id="PF01929">
    <property type="entry name" value="Ribosomal_L14e"/>
    <property type="match status" value="1"/>
</dbReference>
<dbReference type="Gene3D" id="6.10.250.2270">
    <property type="match status" value="1"/>
</dbReference>
<gene>
    <name evidence="5" type="ORF">MICPUCDRAFT_28876</name>
</gene>
<dbReference type="GO" id="GO:0003735">
    <property type="term" value="F:structural constituent of ribosome"/>
    <property type="evidence" value="ECO:0007669"/>
    <property type="project" value="InterPro"/>
</dbReference>
<dbReference type="CDD" id="cd23702">
    <property type="entry name" value="eL14"/>
    <property type="match status" value="1"/>
</dbReference>
<dbReference type="InterPro" id="IPR002784">
    <property type="entry name" value="Ribosomal_eL14_dom"/>
</dbReference>
<keyword evidence="6" id="KW-1185">Reference proteome</keyword>
<protein>
    <submittedName>
        <fullName evidence="5">Predicted protein</fullName>
    </submittedName>
</protein>
<dbReference type="InterPro" id="IPR008991">
    <property type="entry name" value="Translation_prot_SH3-like_sf"/>
</dbReference>
<dbReference type="GO" id="GO:0042273">
    <property type="term" value="P:ribosomal large subunit biogenesis"/>
    <property type="evidence" value="ECO:0007669"/>
    <property type="project" value="TreeGrafter"/>
</dbReference>
<accession>C1N1P3</accession>
<name>C1N1P3_MICPC</name>
<sequence length="130" mass="14398">MPFTRNIELGRVALVNLAADALYGKLVVIVDFVDMNRVLVDAPGVDRRVMSLRRLALTSLVVDLNEEKSPSKETLAAAMKTADVEGQWAASAWGKKIAKQAARKNLTDFDRYKVMVARVKRSALIKKALK</sequence>
<dbReference type="GO" id="GO:0022625">
    <property type="term" value="C:cytosolic large ribosomal subunit"/>
    <property type="evidence" value="ECO:0007669"/>
    <property type="project" value="TreeGrafter"/>
</dbReference>
<evidence type="ECO:0000256" key="3">
    <source>
        <dbReference type="ARBA" id="ARBA00023274"/>
    </source>
</evidence>
<evidence type="ECO:0000313" key="6">
    <source>
        <dbReference type="Proteomes" id="UP000001876"/>
    </source>
</evidence>
<dbReference type="PANTHER" id="PTHR11127">
    <property type="entry name" value="60S RIBOSOMAL PROTEIN L14"/>
    <property type="match status" value="1"/>
</dbReference>
<dbReference type="GO" id="GO:0003723">
    <property type="term" value="F:RNA binding"/>
    <property type="evidence" value="ECO:0007669"/>
    <property type="project" value="InterPro"/>
</dbReference>
<dbReference type="EMBL" id="GG663745">
    <property type="protein sequence ID" value="EEH53864.1"/>
    <property type="molecule type" value="Genomic_DNA"/>
</dbReference>
<organism evidence="6">
    <name type="scientific">Micromonas pusilla (strain CCMP1545)</name>
    <name type="common">Picoplanktonic green alga</name>
    <dbReference type="NCBI Taxonomy" id="564608"/>
    <lineage>
        <taxon>Eukaryota</taxon>
        <taxon>Viridiplantae</taxon>
        <taxon>Chlorophyta</taxon>
        <taxon>Mamiellophyceae</taxon>
        <taxon>Mamiellales</taxon>
        <taxon>Mamiellaceae</taxon>
        <taxon>Micromonas</taxon>
    </lineage>
</organism>
<dbReference type="SUPFAM" id="SSF50104">
    <property type="entry name" value="Translation proteins SH3-like domain"/>
    <property type="match status" value="1"/>
</dbReference>
<dbReference type="Proteomes" id="UP000001876">
    <property type="component" value="Unassembled WGS sequence"/>
</dbReference>
<feature type="domain" description="Large ribosomal subunit protein eL14" evidence="4">
    <location>
        <begin position="47"/>
        <end position="121"/>
    </location>
</feature>
<dbReference type="InterPro" id="IPR014722">
    <property type="entry name" value="Rib_uL2_dom2"/>
</dbReference>
<dbReference type="AlphaFoldDB" id="C1N1P3"/>
<dbReference type="GO" id="GO:0006412">
    <property type="term" value="P:translation"/>
    <property type="evidence" value="ECO:0007669"/>
    <property type="project" value="InterPro"/>
</dbReference>
<dbReference type="KEGG" id="mpp:MICPUCDRAFT_28876"/>
<evidence type="ECO:0000259" key="4">
    <source>
        <dbReference type="Pfam" id="PF01929"/>
    </source>
</evidence>
<dbReference type="PANTHER" id="PTHR11127:SF2">
    <property type="entry name" value="LARGE RIBOSOMAL SUBUNIT PROTEIN EL14"/>
    <property type="match status" value="1"/>
</dbReference>
<dbReference type="InterPro" id="IPR039660">
    <property type="entry name" value="Ribosomal_eL14"/>
</dbReference>
<dbReference type="STRING" id="564608.C1N1P3"/>
<reference evidence="5 6" key="1">
    <citation type="journal article" date="2009" name="Science">
        <title>Green evolution and dynamic adaptations revealed by genomes of the marine picoeukaryotes Micromonas.</title>
        <authorList>
            <person name="Worden A.Z."/>
            <person name="Lee J.H."/>
            <person name="Mock T."/>
            <person name="Rouze P."/>
            <person name="Simmons M.P."/>
            <person name="Aerts A.L."/>
            <person name="Allen A.E."/>
            <person name="Cuvelier M.L."/>
            <person name="Derelle E."/>
            <person name="Everett M.V."/>
            <person name="Foulon E."/>
            <person name="Grimwood J."/>
            <person name="Gundlach H."/>
            <person name="Henrissat B."/>
            <person name="Napoli C."/>
            <person name="McDonald S.M."/>
            <person name="Parker M.S."/>
            <person name="Rombauts S."/>
            <person name="Salamov A."/>
            <person name="Von Dassow P."/>
            <person name="Badger J.H."/>
            <person name="Coutinho P.M."/>
            <person name="Demir E."/>
            <person name="Dubchak I."/>
            <person name="Gentemann C."/>
            <person name="Eikrem W."/>
            <person name="Gready J.E."/>
            <person name="John U."/>
            <person name="Lanier W."/>
            <person name="Lindquist E.A."/>
            <person name="Lucas S."/>
            <person name="Mayer K.F."/>
            <person name="Moreau H."/>
            <person name="Not F."/>
            <person name="Otillar R."/>
            <person name="Panaud O."/>
            <person name="Pangilinan J."/>
            <person name="Paulsen I."/>
            <person name="Piegu B."/>
            <person name="Poliakov A."/>
            <person name="Robbens S."/>
            <person name="Schmutz J."/>
            <person name="Toulza E."/>
            <person name="Wyss T."/>
            <person name="Zelensky A."/>
            <person name="Zhou K."/>
            <person name="Armbrust E.V."/>
            <person name="Bhattacharya D."/>
            <person name="Goodenough U.W."/>
            <person name="Van de Peer Y."/>
            <person name="Grigoriev I.V."/>
        </authorList>
    </citation>
    <scope>NUCLEOTIDE SEQUENCE [LARGE SCALE GENOMIC DNA]</scope>
    <source>
        <strain evidence="5 6">CCMP1545</strain>
    </source>
</reference>
<dbReference type="eggNOG" id="KOG3421">
    <property type="taxonomic scope" value="Eukaryota"/>
</dbReference>
<comment type="similarity">
    <text evidence="1">Belongs to the eukaryotic ribosomal protein eL14 family.</text>
</comment>